<evidence type="ECO:0000313" key="3">
    <source>
        <dbReference type="Proteomes" id="UP000256877"/>
    </source>
</evidence>
<dbReference type="GO" id="GO:0032259">
    <property type="term" value="P:methylation"/>
    <property type="evidence" value="ECO:0007669"/>
    <property type="project" value="UniProtKB-KW"/>
</dbReference>
<evidence type="ECO:0000313" key="4">
    <source>
        <dbReference type="Proteomes" id="UP000257123"/>
    </source>
</evidence>
<dbReference type="SUPFAM" id="SSF53335">
    <property type="entry name" value="S-adenosyl-L-methionine-dependent methyltransferases"/>
    <property type="match status" value="1"/>
</dbReference>
<organism evidence="2 3">
    <name type="scientific">Pyrobaculum aerophilum</name>
    <dbReference type="NCBI Taxonomy" id="13773"/>
    <lineage>
        <taxon>Archaea</taxon>
        <taxon>Thermoproteota</taxon>
        <taxon>Thermoprotei</taxon>
        <taxon>Thermoproteales</taxon>
        <taxon>Thermoproteaceae</taxon>
        <taxon>Pyrobaculum</taxon>
    </lineage>
</organism>
<protein>
    <submittedName>
        <fullName evidence="2">Protein-(Glutamine-N5) methyltransferase</fullName>
    </submittedName>
</protein>
<reference evidence="3 4" key="1">
    <citation type="submission" date="2017-07" db="EMBL/GenBank/DDBJ databases">
        <title>Draft genome sequence of aerobic hyperthermophilic archaea, Pyrobaculum aerophilum YKB31 and YKB32.</title>
        <authorList>
            <person name="Mochizuki T."/>
            <person name="Berliner A.J."/>
            <person name="Yoshida-Takashima Y."/>
            <person name="Takaki Y."/>
            <person name="Nunoura T."/>
            <person name="Takai K."/>
        </authorList>
    </citation>
    <scope>NUCLEOTIDE SEQUENCE [LARGE SCALE GENOMIC DNA]</scope>
    <source>
        <strain evidence="1 4">YKB31</strain>
        <strain evidence="2 3">YKB32</strain>
    </source>
</reference>
<evidence type="ECO:0000313" key="1">
    <source>
        <dbReference type="EMBL" id="RFA95015.1"/>
    </source>
</evidence>
<dbReference type="InterPro" id="IPR029063">
    <property type="entry name" value="SAM-dependent_MTases_sf"/>
</dbReference>
<dbReference type="RefSeq" id="WP_116421413.1">
    <property type="nucleotide sequence ID" value="NZ_NMUE01000027.1"/>
</dbReference>
<proteinExistence type="predicted"/>
<comment type="caution">
    <text evidence="2">The sequence shown here is derived from an EMBL/GenBank/DDBJ whole genome shotgun (WGS) entry which is preliminary data.</text>
</comment>
<dbReference type="Proteomes" id="UP000257123">
    <property type="component" value="Unassembled WGS sequence"/>
</dbReference>
<name>A0A371R0F6_9CREN</name>
<dbReference type="AlphaFoldDB" id="A0A371R0F6"/>
<dbReference type="GO" id="GO:0008168">
    <property type="term" value="F:methyltransferase activity"/>
    <property type="evidence" value="ECO:0007669"/>
    <property type="project" value="UniProtKB-KW"/>
</dbReference>
<dbReference type="OrthoDB" id="27149at2157"/>
<dbReference type="Proteomes" id="UP000256877">
    <property type="component" value="Unassembled WGS sequence"/>
</dbReference>
<dbReference type="EMBL" id="NMUE01000027">
    <property type="protein sequence ID" value="RFA95015.1"/>
    <property type="molecule type" value="Genomic_DNA"/>
</dbReference>
<accession>A0A371R0F6</accession>
<gene>
    <name evidence="1" type="ORF">CGL51_08500</name>
    <name evidence="2" type="ORF">CGL52_10525</name>
</gene>
<evidence type="ECO:0000313" key="2">
    <source>
        <dbReference type="EMBL" id="RFA96727.1"/>
    </source>
</evidence>
<sequence length="161" mass="17762">MPYKPAEDSYLTLEVVEELGGADICVDVGTGSCIIAEKLATKCRETVATDIDIEACKTCNWTIDVVCSDVGRAVRRADVAVFNMPYLPPEEPIDVSIHDTGVVSRFLRWISITRPRAVIATFSSLGRADFILEALRAQCFIVKVAKLHLFFETIYSVVAKC</sequence>
<dbReference type="Gene3D" id="3.40.50.150">
    <property type="entry name" value="Vaccinia Virus protein VP39"/>
    <property type="match status" value="1"/>
</dbReference>
<dbReference type="EMBL" id="NMUF01000035">
    <property type="protein sequence ID" value="RFA96727.1"/>
    <property type="molecule type" value="Genomic_DNA"/>
</dbReference>
<keyword evidence="2" id="KW-0808">Transferase</keyword>
<keyword evidence="2" id="KW-0489">Methyltransferase</keyword>